<feature type="chain" id="PRO_5020623320" evidence="3">
    <location>
        <begin position="28"/>
        <end position="2268"/>
    </location>
</feature>
<dbReference type="InterPro" id="IPR056823">
    <property type="entry name" value="TEN-like_YD-shell"/>
</dbReference>
<feature type="domain" description="Teneurin-like YD-shell" evidence="4">
    <location>
        <begin position="1703"/>
        <end position="1820"/>
    </location>
</feature>
<comment type="caution">
    <text evidence="5">The sequence shown here is derived from an EMBL/GenBank/DDBJ whole genome shotgun (WGS) entry which is preliminary data.</text>
</comment>
<evidence type="ECO:0000256" key="2">
    <source>
        <dbReference type="SAM" id="MobiDB-lite"/>
    </source>
</evidence>
<evidence type="ECO:0000259" key="4">
    <source>
        <dbReference type="Pfam" id="PF25023"/>
    </source>
</evidence>
<feature type="region of interest" description="Disordered" evidence="2">
    <location>
        <begin position="30"/>
        <end position="61"/>
    </location>
</feature>
<feature type="compositionally biased region" description="Polar residues" evidence="2">
    <location>
        <begin position="883"/>
        <end position="905"/>
    </location>
</feature>
<proteinExistence type="predicted"/>
<keyword evidence="6" id="KW-1185">Reference proteome</keyword>
<dbReference type="CDD" id="cd20745">
    <property type="entry name" value="FIX_RhsA_AHH_HNH-like"/>
    <property type="match status" value="1"/>
</dbReference>
<dbReference type="NCBIfam" id="TIGR03696">
    <property type="entry name" value="Rhs_assc_core"/>
    <property type="match status" value="1"/>
</dbReference>
<dbReference type="EMBL" id="SGWQ01000007">
    <property type="protein sequence ID" value="RZS36374.1"/>
    <property type="molecule type" value="Genomic_DNA"/>
</dbReference>
<feature type="signal peptide" evidence="3">
    <location>
        <begin position="1"/>
        <end position="27"/>
    </location>
</feature>
<evidence type="ECO:0000313" key="5">
    <source>
        <dbReference type="EMBL" id="RZS36374.1"/>
    </source>
</evidence>
<reference evidence="5 6" key="1">
    <citation type="submission" date="2019-02" db="EMBL/GenBank/DDBJ databases">
        <title>Genomic Encyclopedia of Type Strains, Phase IV (KMG-IV): sequencing the most valuable type-strain genomes for metagenomic binning, comparative biology and taxonomic classification.</title>
        <authorList>
            <person name="Goeker M."/>
        </authorList>
    </citation>
    <scope>NUCLEOTIDE SEQUENCE [LARGE SCALE GENOMIC DNA]</scope>
    <source>
        <strain evidence="5 6">DSM 101727</strain>
    </source>
</reference>
<dbReference type="InterPro" id="IPR022385">
    <property type="entry name" value="Rhs_assc_core"/>
</dbReference>
<organism evidence="5 6">
    <name type="scientific">Herbihabitans rhizosphaerae</name>
    <dbReference type="NCBI Taxonomy" id="1872711"/>
    <lineage>
        <taxon>Bacteria</taxon>
        <taxon>Bacillati</taxon>
        <taxon>Actinomycetota</taxon>
        <taxon>Actinomycetes</taxon>
        <taxon>Pseudonocardiales</taxon>
        <taxon>Pseudonocardiaceae</taxon>
        <taxon>Herbihabitans</taxon>
    </lineage>
</organism>
<evidence type="ECO:0000313" key="6">
    <source>
        <dbReference type="Proteomes" id="UP000294257"/>
    </source>
</evidence>
<feature type="compositionally biased region" description="Basic and acidic residues" evidence="2">
    <location>
        <begin position="34"/>
        <end position="44"/>
    </location>
</feature>
<dbReference type="SUPFAM" id="SSF51294">
    <property type="entry name" value="Hedgehog/intein (Hint) domain"/>
    <property type="match status" value="1"/>
</dbReference>
<name>A0A4Q7KJL2_9PSEU</name>
<evidence type="ECO:0000256" key="1">
    <source>
        <dbReference type="ARBA" id="ARBA00022737"/>
    </source>
</evidence>
<dbReference type="InterPro" id="IPR050708">
    <property type="entry name" value="T6SS_VgrG/RHS"/>
</dbReference>
<gene>
    <name evidence="5" type="ORF">EV193_10755</name>
</gene>
<evidence type="ECO:0000256" key="3">
    <source>
        <dbReference type="SAM" id="SignalP"/>
    </source>
</evidence>
<dbReference type="Pfam" id="PF25023">
    <property type="entry name" value="TEN_YD-shell"/>
    <property type="match status" value="1"/>
</dbReference>
<dbReference type="Pfam" id="PF07591">
    <property type="entry name" value="PT-HINT"/>
    <property type="match status" value="1"/>
</dbReference>
<feature type="region of interest" description="Disordered" evidence="2">
    <location>
        <begin position="1595"/>
        <end position="1619"/>
    </location>
</feature>
<dbReference type="InterPro" id="IPR006530">
    <property type="entry name" value="YD"/>
</dbReference>
<dbReference type="Gene3D" id="2.170.16.10">
    <property type="entry name" value="Hedgehog/Intein (Hint) domain"/>
    <property type="match status" value="1"/>
</dbReference>
<keyword evidence="3" id="KW-0732">Signal</keyword>
<dbReference type="PANTHER" id="PTHR32305">
    <property type="match status" value="1"/>
</dbReference>
<dbReference type="NCBIfam" id="TIGR01643">
    <property type="entry name" value="YD_repeat_2x"/>
    <property type="match status" value="2"/>
</dbReference>
<dbReference type="InterPro" id="IPR036844">
    <property type="entry name" value="Hint_dom_sf"/>
</dbReference>
<dbReference type="Gene3D" id="2.180.10.10">
    <property type="entry name" value="RHS repeat-associated core"/>
    <property type="match status" value="1"/>
</dbReference>
<keyword evidence="1" id="KW-0677">Repeat</keyword>
<dbReference type="Proteomes" id="UP000294257">
    <property type="component" value="Unassembled WGS sequence"/>
</dbReference>
<accession>A0A4Q7KJL2</accession>
<sequence length="2268" mass="244879">MRSRILRRATVLAVSLCVAAGTVTAMAAPPTDRLAGDKLPDTQQEKSIPGGPIAGKPLPPNKADAAAIREVATPQWPSGTGDALLTAQPAGRAKAIGVKAGPLPVTVGRGGTPVNPPAARGEGRVRVEALDRRAADQVGVHGQLVRLSAVDGDTDGPLRVELDYSGFANAFGADYAHRLRWYVLPECAITTPQVEACRVTAPVNSTNIKRNNKLSAEVALPATRSTVDSSRSMLLAAAAGPDSAGGDYKASPLTQSGSWSGGGSSGDFTYSYPVAVPAALGGEPPSVGLSYSSGAVDGRTSATNNQASWVGDGWELGNGFIERKHKNCAEDLGGNNGQTKTGDQCWATDNATMVLGGKSTELVPINGDTRVWRPRNDDGSRVEHRFDTTLGNGDDNGEHWKITTPDGTQYYLGLNKIPGKPASQSVWTVPVYGNHANEPCNKPTFDISWCYQAWRWNLDYVVDPHGNVTTYHYERETNLYGRNLKAADATVYTRGGWLARIEYGLRTDNPSAEPASRVVFDVTERCIPNATMNCDPAKLNAGTAASWPDVPFDQICAAAPCDNRLAPTFFSRKRLTKITTQIWTGTETRTVDSWTLKQSFLPSGDGMAPSLWLSSIVHTGLNGGSLALPETKFDGTSKANRVDVKDTTYEDNIPPLTRYRLIAVTSDTGGLTFVQYSEEDCRRKDRMPANPETNTMRCFPQWWTKPGDLKPIFDWFHKYVVTAVAEHDYTGSAPNMGTAYQYLDGGAWHFDDNDLSPPDRRTWSQWRGYGKVKTIKGDAGKPQTVTETRYLRGMDGDRFPGGVRDVWVPDSENNTVEDHDLLRGFVRESLSYNGSTLTTATANDPWISGATAVTGDKRAHLTGTAAVRGRALGDGGAWKRSRTNTSFGDQGIPTQSEDLGDTTITGDEKCTRTAYARNENAWILTAPKSVQTVAGTCATAATAATILTEQRSSYDGKAWGAAPDQGNITRAEVLDRWDGSTPVFVTTARGTFDAYGRAREAFDAHDNKTTTSYTPATGGQVAQVVTTNPLGHTKTVTLDPSRGAPQSTVDASGARADLEYDALGRLTKVWKPGHSKANKADPDMIFEYQQRTNAPSVVTTHTKRDGNGYSTAYALFDGFARPRQTQAPSTAVAGGRVITDTLHDSRGLVYKTSGPFWNNEAPNTTLFGVADANVPRQTVTEFDGLERPTVERFLSEDVEKWRSTTIHTADKVSVTPPPGGTPTTVISNAQGQVIERRQHHGPGPSAGFDAVRYTYTRAGQLETLADAAGNTWRYGYDLRGRKTVTEDPDRGRTTHNYDNLDQLLSTTDARGKTIAHGYDTLGRKTGTFENSVAGPKLAEWTFDSLKKGLPTASTRYVGTDAYTSTVTGYDDANRPTGITISIPAAEQQLAGSHTFMTDYTYTGKVTTVRSPAMGGLPAESVHTFYDANGMPYSTHGSQGTGSYSWYASKTEYTPYGELNMRLHGAVDGDPRNMHYTQWYDVGSRRLSQVRAHRENTNGDYTSVAARVYAQDPAGNVTKIGDTPQDGPADTQCFGHDYLRRLTQAWTPGSGDCTPAPTVAGLGGAAPYWNSYTHDAIGNRRTDTQHTPAGDTTRTYTYPLAGQPRPHAVSSVATTGGSGNRTDQFDYDATGNTHHRNLAGQTQTLDYDVENRLDKITEHDGRTSRYLYDAGGARLIKREPGAVTLTLPGTELRLDTTTKAVTGTRFYSHAGAVVATRQGGQPHVWKIADHQGTPTLALNSTNLEISRRHHDPYGQPRGARALGWPDDKGFLGGTQDTTGLTHLGAREYDPTTGRFLTVDPLLDPSSPQQWNAYSYANNTPITQSDPTGLAPEGCFRDVPCYGYSIKHGCPGGCGTPENHDWGIGAGLGRPNYWHRHGGRVANPRAHPSAYRSAANVRPKKSYPAAVSREALSERNQAVRRNFLAQQLMLLANRRDTDPDYYQEYKAAFCGDYPSDVICGGKPQGPGLHGLLDVLGAIPGIGELVDIVHAGIYLAEGDTVNAGITALAAAGGDALKLARPVKATCSFSEDTHVLMADGTTKPIKDIKPGDQVLAADPETGEQGPRTVTHTWMHDDTLYMLDTSVGIVVSTEDHPYWNATDRRWQRADQLTPGDALRAPDGKPVRVKGVRAGTTRLGTAYNLTVDELRTYHVLVGDIPILVHNTCPRNAQWGVSDYRHGGQMSTIEHINYRHAHNSGFSNVSRFAEGTSVRDIKGYVDDALARGTVSADGGTIEYNIGRVIGTDQGGAPVTGIRVYVGDGIIKTAFPVGVR</sequence>
<protein>
    <submittedName>
        <fullName evidence="5">RHS repeat-associated protein</fullName>
    </submittedName>
</protein>
<dbReference type="CDD" id="cd00081">
    <property type="entry name" value="Hint"/>
    <property type="match status" value="1"/>
</dbReference>
<feature type="region of interest" description="Disordered" evidence="2">
    <location>
        <begin position="877"/>
        <end position="905"/>
    </location>
</feature>
<dbReference type="PANTHER" id="PTHR32305:SF17">
    <property type="entry name" value="TRNA NUCLEASE WAPA"/>
    <property type="match status" value="1"/>
</dbReference>